<dbReference type="InterPro" id="IPR025558">
    <property type="entry name" value="DUF4283"/>
</dbReference>
<reference evidence="2 3" key="1">
    <citation type="journal article" date="2020" name="Mol. Plant">
        <title>The Chromosome-Based Rubber Tree Genome Provides New Insights into Spurge Genome Evolution and Rubber Biosynthesis.</title>
        <authorList>
            <person name="Liu J."/>
            <person name="Shi C."/>
            <person name="Shi C.C."/>
            <person name="Li W."/>
            <person name="Zhang Q.J."/>
            <person name="Zhang Y."/>
            <person name="Li K."/>
            <person name="Lu H.F."/>
            <person name="Shi C."/>
            <person name="Zhu S.T."/>
            <person name="Xiao Z.Y."/>
            <person name="Nan H."/>
            <person name="Yue Y."/>
            <person name="Zhu X.G."/>
            <person name="Wu Y."/>
            <person name="Hong X.N."/>
            <person name="Fan G.Y."/>
            <person name="Tong Y."/>
            <person name="Zhang D."/>
            <person name="Mao C.L."/>
            <person name="Liu Y.L."/>
            <person name="Hao S.J."/>
            <person name="Liu W.Q."/>
            <person name="Lv M.Q."/>
            <person name="Zhang H.B."/>
            <person name="Liu Y."/>
            <person name="Hu-Tang G.R."/>
            <person name="Wang J.P."/>
            <person name="Wang J.H."/>
            <person name="Sun Y.H."/>
            <person name="Ni S.B."/>
            <person name="Chen W.B."/>
            <person name="Zhang X.C."/>
            <person name="Jiao Y.N."/>
            <person name="Eichler E.E."/>
            <person name="Li G.H."/>
            <person name="Liu X."/>
            <person name="Gao L.Z."/>
        </authorList>
    </citation>
    <scope>NUCLEOTIDE SEQUENCE [LARGE SCALE GENOMIC DNA]</scope>
    <source>
        <strain evidence="3">cv. GT1</strain>
        <tissue evidence="2">Leaf</tissue>
    </source>
</reference>
<dbReference type="Pfam" id="PF14111">
    <property type="entry name" value="DUF4283"/>
    <property type="match status" value="1"/>
</dbReference>
<dbReference type="Proteomes" id="UP000467840">
    <property type="component" value="Chromosome 15"/>
</dbReference>
<dbReference type="PANTHER" id="PTHR31286:SF153">
    <property type="entry name" value="DUF4283 DOMAIN PROTEIN"/>
    <property type="match status" value="1"/>
</dbReference>
<keyword evidence="3" id="KW-1185">Reference proteome</keyword>
<name>A0A6A6MV39_HEVBR</name>
<organism evidence="2 3">
    <name type="scientific">Hevea brasiliensis</name>
    <name type="common">Para rubber tree</name>
    <name type="synonym">Siphonia brasiliensis</name>
    <dbReference type="NCBI Taxonomy" id="3981"/>
    <lineage>
        <taxon>Eukaryota</taxon>
        <taxon>Viridiplantae</taxon>
        <taxon>Streptophyta</taxon>
        <taxon>Embryophyta</taxon>
        <taxon>Tracheophyta</taxon>
        <taxon>Spermatophyta</taxon>
        <taxon>Magnoliopsida</taxon>
        <taxon>eudicotyledons</taxon>
        <taxon>Gunneridae</taxon>
        <taxon>Pentapetalae</taxon>
        <taxon>rosids</taxon>
        <taxon>fabids</taxon>
        <taxon>Malpighiales</taxon>
        <taxon>Euphorbiaceae</taxon>
        <taxon>Crotonoideae</taxon>
        <taxon>Micrandreae</taxon>
        <taxon>Hevea</taxon>
    </lineage>
</organism>
<dbReference type="EMBL" id="JAAGAX010000005">
    <property type="protein sequence ID" value="KAF2316288.1"/>
    <property type="molecule type" value="Genomic_DNA"/>
</dbReference>
<evidence type="ECO:0000259" key="1">
    <source>
        <dbReference type="Pfam" id="PF14111"/>
    </source>
</evidence>
<evidence type="ECO:0000313" key="2">
    <source>
        <dbReference type="EMBL" id="KAF2316288.1"/>
    </source>
</evidence>
<comment type="caution">
    <text evidence="2">The sequence shown here is derived from an EMBL/GenBank/DDBJ whole genome shotgun (WGS) entry which is preliminary data.</text>
</comment>
<gene>
    <name evidence="2" type="ORF">GH714_041629</name>
</gene>
<protein>
    <recommendedName>
        <fullName evidence="1">DUF4283 domain-containing protein</fullName>
    </recommendedName>
</protein>
<accession>A0A6A6MV39</accession>
<feature type="domain" description="DUF4283" evidence="1">
    <location>
        <begin position="1"/>
        <end position="63"/>
    </location>
</feature>
<dbReference type="InterPro" id="IPR040256">
    <property type="entry name" value="At4g02000-like"/>
</dbReference>
<evidence type="ECO:0000313" key="3">
    <source>
        <dbReference type="Proteomes" id="UP000467840"/>
    </source>
</evidence>
<dbReference type="PANTHER" id="PTHR31286">
    <property type="entry name" value="GLYCINE-RICH CELL WALL STRUCTURAL PROTEIN 1.8-LIKE"/>
    <property type="match status" value="1"/>
</dbReference>
<proteinExistence type="predicted"/>
<dbReference type="AlphaFoldDB" id="A0A6A6MV39"/>
<sequence length="204" mass="22901">MKNTMASLWRPGRCITIKDIGSNLYLFQFFYVVDLNRVVDRGPWSFNNPLLIFHKLEHREMPTRVSLFFVAFWVQIHDLPIRYFSESAAKQLGNSVGRFLAYNTANTTVIWHNFMRLRVGGRRQIGSGERWLREDSGSPVAGSQGMINALSNFYSFNPASSSTGMNEGELPSSGRTQAHGDVIHGHVNINSDAGLNDGLIRAGH</sequence>